<dbReference type="Gramene" id="Pp3c21_17320V3.3">
    <property type="protein sequence ID" value="Pp3c21_17320V3.3"/>
    <property type="gene ID" value="Pp3c21_17320"/>
</dbReference>
<dbReference type="Proteomes" id="UP000006727">
    <property type="component" value="Chromosome 21"/>
</dbReference>
<reference evidence="1 2" key="1">
    <citation type="journal article" date="2008" name="Science">
        <title>The Physcomitrella genome reveals evolutionary insights into the conquest of land by plants.</title>
        <authorList>
            <person name="Rensing S."/>
            <person name="Lang D."/>
            <person name="Zimmer A."/>
            <person name="Terry A."/>
            <person name="Salamov A."/>
            <person name="Shapiro H."/>
            <person name="Nishiyama T."/>
            <person name="Perroud P.-F."/>
            <person name="Lindquist E."/>
            <person name="Kamisugi Y."/>
            <person name="Tanahashi T."/>
            <person name="Sakakibara K."/>
            <person name="Fujita T."/>
            <person name="Oishi K."/>
            <person name="Shin-I T."/>
            <person name="Kuroki Y."/>
            <person name="Toyoda A."/>
            <person name="Suzuki Y."/>
            <person name="Hashimoto A."/>
            <person name="Yamaguchi K."/>
            <person name="Sugano A."/>
            <person name="Kohara Y."/>
            <person name="Fujiyama A."/>
            <person name="Anterola A."/>
            <person name="Aoki S."/>
            <person name="Ashton N."/>
            <person name="Barbazuk W.B."/>
            <person name="Barker E."/>
            <person name="Bennetzen J."/>
            <person name="Bezanilla M."/>
            <person name="Blankenship R."/>
            <person name="Cho S.H."/>
            <person name="Dutcher S."/>
            <person name="Estelle M."/>
            <person name="Fawcett J.A."/>
            <person name="Gundlach H."/>
            <person name="Hanada K."/>
            <person name="Heyl A."/>
            <person name="Hicks K.A."/>
            <person name="Hugh J."/>
            <person name="Lohr M."/>
            <person name="Mayer K."/>
            <person name="Melkozernov A."/>
            <person name="Murata T."/>
            <person name="Nelson D."/>
            <person name="Pils B."/>
            <person name="Prigge M."/>
            <person name="Reiss B."/>
            <person name="Renner T."/>
            <person name="Rombauts S."/>
            <person name="Rushton P."/>
            <person name="Sanderfoot A."/>
            <person name="Schween G."/>
            <person name="Shiu S.-H."/>
            <person name="Stueber K."/>
            <person name="Theodoulou F.L."/>
            <person name="Tu H."/>
            <person name="Van de Peer Y."/>
            <person name="Verrier P.J."/>
            <person name="Waters E."/>
            <person name="Wood A."/>
            <person name="Yang L."/>
            <person name="Cove D."/>
            <person name="Cuming A."/>
            <person name="Hasebe M."/>
            <person name="Lucas S."/>
            <person name="Mishler D.B."/>
            <person name="Reski R."/>
            <person name="Grigoriev I."/>
            <person name="Quatrano R.S."/>
            <person name="Boore J.L."/>
        </authorList>
    </citation>
    <scope>NUCLEOTIDE SEQUENCE [LARGE SCALE GENOMIC DNA]</scope>
    <source>
        <strain evidence="1 2">cv. Gransden 2004</strain>
    </source>
</reference>
<keyword evidence="2" id="KW-1185">Reference proteome</keyword>
<organism evidence="1 2">
    <name type="scientific">Physcomitrium patens</name>
    <name type="common">Spreading-leaved earth moss</name>
    <name type="synonym">Physcomitrella patens</name>
    <dbReference type="NCBI Taxonomy" id="3218"/>
    <lineage>
        <taxon>Eukaryota</taxon>
        <taxon>Viridiplantae</taxon>
        <taxon>Streptophyta</taxon>
        <taxon>Embryophyta</taxon>
        <taxon>Bryophyta</taxon>
        <taxon>Bryophytina</taxon>
        <taxon>Bryopsida</taxon>
        <taxon>Funariidae</taxon>
        <taxon>Funariales</taxon>
        <taxon>Funariaceae</taxon>
        <taxon>Physcomitrium</taxon>
    </lineage>
</organism>
<name>A0A7I4C8D3_PHYPA</name>
<evidence type="ECO:0000313" key="1">
    <source>
        <dbReference type="EnsemblPlants" id="Pp3c21_17320V3.3"/>
    </source>
</evidence>
<dbReference type="AlphaFoldDB" id="A0A7I4C8D3"/>
<dbReference type="EnsemblPlants" id="Pp3c21_17320V3.3">
    <property type="protein sequence ID" value="Pp3c21_17320V3.3"/>
    <property type="gene ID" value="Pp3c21_17320"/>
</dbReference>
<accession>A0A7I4C8D3</accession>
<evidence type="ECO:0000313" key="2">
    <source>
        <dbReference type="Proteomes" id="UP000006727"/>
    </source>
</evidence>
<sequence length="90" mass="10365">MSGIAQMKVSFGDADTENGSWYSRTFRRHGLPWKFALEERVEGVLDDVHEVVFESMLCEVDLSTDNAVAHLHKERKYLLLYSILTYKGLI</sequence>
<reference evidence="1" key="3">
    <citation type="submission" date="2020-12" db="UniProtKB">
        <authorList>
            <consortium name="EnsemblPlants"/>
        </authorList>
    </citation>
    <scope>IDENTIFICATION</scope>
</reference>
<reference evidence="1 2" key="2">
    <citation type="journal article" date="2018" name="Plant J.">
        <title>The Physcomitrella patens chromosome-scale assembly reveals moss genome structure and evolution.</title>
        <authorList>
            <person name="Lang D."/>
            <person name="Ullrich K.K."/>
            <person name="Murat F."/>
            <person name="Fuchs J."/>
            <person name="Jenkins J."/>
            <person name="Haas F.B."/>
            <person name="Piednoel M."/>
            <person name="Gundlach H."/>
            <person name="Van Bel M."/>
            <person name="Meyberg R."/>
            <person name="Vives C."/>
            <person name="Morata J."/>
            <person name="Symeonidi A."/>
            <person name="Hiss M."/>
            <person name="Muchero W."/>
            <person name="Kamisugi Y."/>
            <person name="Saleh O."/>
            <person name="Blanc G."/>
            <person name="Decker E.L."/>
            <person name="van Gessel N."/>
            <person name="Grimwood J."/>
            <person name="Hayes R.D."/>
            <person name="Graham S.W."/>
            <person name="Gunter L.E."/>
            <person name="McDaniel S.F."/>
            <person name="Hoernstein S.N.W."/>
            <person name="Larsson A."/>
            <person name="Li F.W."/>
            <person name="Perroud P.F."/>
            <person name="Phillips J."/>
            <person name="Ranjan P."/>
            <person name="Rokshar D.S."/>
            <person name="Rothfels C.J."/>
            <person name="Schneider L."/>
            <person name="Shu S."/>
            <person name="Stevenson D.W."/>
            <person name="Thummler F."/>
            <person name="Tillich M."/>
            <person name="Villarreal Aguilar J.C."/>
            <person name="Widiez T."/>
            <person name="Wong G.K."/>
            <person name="Wymore A."/>
            <person name="Zhang Y."/>
            <person name="Zimmer A.D."/>
            <person name="Quatrano R.S."/>
            <person name="Mayer K.F.X."/>
            <person name="Goodstein D."/>
            <person name="Casacuberta J.M."/>
            <person name="Vandepoele K."/>
            <person name="Reski R."/>
            <person name="Cuming A.C."/>
            <person name="Tuskan G.A."/>
            <person name="Maumus F."/>
            <person name="Salse J."/>
            <person name="Schmutz J."/>
            <person name="Rensing S.A."/>
        </authorList>
    </citation>
    <scope>NUCLEOTIDE SEQUENCE [LARGE SCALE GENOMIC DNA]</scope>
    <source>
        <strain evidence="1 2">cv. Gransden 2004</strain>
    </source>
</reference>
<protein>
    <submittedName>
        <fullName evidence="1">Uncharacterized protein</fullName>
    </submittedName>
</protein>
<proteinExistence type="predicted"/>
<dbReference type="EMBL" id="ABEU02000021">
    <property type="status" value="NOT_ANNOTATED_CDS"/>
    <property type="molecule type" value="Genomic_DNA"/>
</dbReference>